<dbReference type="EMBL" id="JAFMPM010000006">
    <property type="protein sequence ID" value="MBO0612540.1"/>
    <property type="molecule type" value="Genomic_DNA"/>
</dbReference>
<evidence type="ECO:0000313" key="3">
    <source>
        <dbReference type="EMBL" id="QTX11983.1"/>
    </source>
</evidence>
<feature type="signal peptide" evidence="1">
    <location>
        <begin position="1"/>
        <end position="19"/>
    </location>
</feature>
<dbReference type="EMBL" id="CP072748">
    <property type="protein sequence ID" value="QTX11983.1"/>
    <property type="molecule type" value="Genomic_DNA"/>
</dbReference>
<organism evidence="3">
    <name type="scientific">Thiothrix fructosivorans</name>
    <dbReference type="NCBI Taxonomy" id="111770"/>
    <lineage>
        <taxon>Bacteria</taxon>
        <taxon>Pseudomonadati</taxon>
        <taxon>Pseudomonadota</taxon>
        <taxon>Gammaproteobacteria</taxon>
        <taxon>Thiotrichales</taxon>
        <taxon>Thiotrichaceae</taxon>
        <taxon>Thiothrix</taxon>
    </lineage>
</organism>
<name>A0A8B0SIH3_9GAMM</name>
<dbReference type="InterPro" id="IPR009003">
    <property type="entry name" value="Peptidase_S1_PA"/>
</dbReference>
<evidence type="ECO:0000313" key="4">
    <source>
        <dbReference type="Proteomes" id="UP000664466"/>
    </source>
</evidence>
<dbReference type="Pfam" id="PF13365">
    <property type="entry name" value="Trypsin_2"/>
    <property type="match status" value="1"/>
</dbReference>
<proteinExistence type="predicted"/>
<dbReference type="RefSeq" id="WP_207250241.1">
    <property type="nucleotide sequence ID" value="NZ_JAFMPM010000006.1"/>
</dbReference>
<evidence type="ECO:0000256" key="1">
    <source>
        <dbReference type="SAM" id="SignalP"/>
    </source>
</evidence>
<dbReference type="PANTHER" id="PTHR36234:SF5">
    <property type="entry name" value="LYSYL ENDOPEPTIDASE"/>
    <property type="match status" value="1"/>
</dbReference>
<reference evidence="2 4" key="1">
    <citation type="submission" date="2021-03" db="EMBL/GenBank/DDBJ databases">
        <title>Draft genome and methylome analysis of Thiotrix fructosivoruns ATCC 49748.</title>
        <authorList>
            <person name="Fomenkov A."/>
            <person name="Grabovich M.Y."/>
            <person name="Roberts R.J."/>
        </authorList>
    </citation>
    <scope>NUCLEOTIDE SEQUENCE [LARGE SCALE GENOMIC DNA]</scope>
    <source>
        <strain evidence="2 4">ATCC 49748</strain>
    </source>
</reference>
<protein>
    <submittedName>
        <fullName evidence="3">Trypsin-like peptidase domain-containing protein</fullName>
    </submittedName>
</protein>
<reference evidence="3" key="2">
    <citation type="submission" date="2021-04" db="EMBL/GenBank/DDBJ databases">
        <title>Complete Genome and methylome analysis of Thiothrix fructosivorans ATCC 49748.</title>
        <authorList>
            <person name="Fomenkov A."/>
            <person name="Sun L."/>
            <person name="Vincze T."/>
            <person name="Grabovich M.Y."/>
            <person name="Roberts R.J."/>
        </authorList>
    </citation>
    <scope>NUCLEOTIDE SEQUENCE</scope>
    <source>
        <strain evidence="3">ATCC 49748</strain>
    </source>
</reference>
<gene>
    <name evidence="3" type="ORF">J1836_006535</name>
    <name evidence="2" type="ORF">J1836_06290</name>
</gene>
<keyword evidence="4" id="KW-1185">Reference proteome</keyword>
<feature type="chain" id="PRO_5033001549" evidence="1">
    <location>
        <begin position="20"/>
        <end position="584"/>
    </location>
</feature>
<accession>A0A8B0SIH3</accession>
<evidence type="ECO:0000313" key="2">
    <source>
        <dbReference type="EMBL" id="MBO0612540.1"/>
    </source>
</evidence>
<sequence>MKHLTLAGWLLLLPFAVQANPSSALQAEPETFRGEATLKAAPAVTLRLPVAAQRAARAQSTANTRNALTLPALTASEMQALQNVGADKAFRVGVGRNLPASVGEPMDLNAWQWTAVSGGKAAHFTLTSSGALRVRAQVQLGQIPAGVELRFYAVRDPSMVFDVATAANSVVWSPTLVGDSVGLEVFLPTGVAAAQVELAIPQLSHLVIDPASSTLKSSIFKEDYASCQQDVACADPAWQETGKSVARYVFTDTNGLSYMCSGTVLTDKDTSTQIPYFFTAAHCVNNAQAASTMDFFWMYANTTCGGTTNSFTHTTGGAQLLASKPELDTTLVRLNKNPPTGVTLSGWTTIPLSSNQAVTGIHHALGQPKKYAQGTFQTHVSMATSSGGYTITPNPNGDFSQVVWHTGITAPGSSGSGIWLEQGGVHYLNGTLLGGSSSCTSTDAPDEYSRFESTWPFISTWLNATGTSPSLRLRSTTQPATALVEGVIIARYLQGLRGAALLDGVTTQALNTPTLETQLAAVQQVMDVDNDGKAAAPKDAALLMRYLLGLRNAPLIQGLDLSTSGRKTASEITTYIASILKVTG</sequence>
<keyword evidence="1" id="KW-0732">Signal</keyword>
<dbReference type="Gene3D" id="2.40.10.10">
    <property type="entry name" value="Trypsin-like serine proteases"/>
    <property type="match status" value="2"/>
</dbReference>
<dbReference type="SUPFAM" id="SSF50494">
    <property type="entry name" value="Trypsin-like serine proteases"/>
    <property type="match status" value="1"/>
</dbReference>
<dbReference type="InterPro" id="IPR043504">
    <property type="entry name" value="Peptidase_S1_PA_chymotrypsin"/>
</dbReference>
<dbReference type="PANTHER" id="PTHR36234">
    <property type="entry name" value="LYSYL ENDOPEPTIDASE"/>
    <property type="match status" value="1"/>
</dbReference>
<dbReference type="AlphaFoldDB" id="A0A8B0SIH3"/>
<dbReference type="Proteomes" id="UP000664466">
    <property type="component" value="Unassembled WGS sequence"/>
</dbReference>